<feature type="transmembrane region" description="Helical" evidence="8">
    <location>
        <begin position="137"/>
        <end position="159"/>
    </location>
</feature>
<dbReference type="RefSeq" id="WP_246254712.1">
    <property type="nucleotide sequence ID" value="NZ_WTPX01000012.1"/>
</dbReference>
<keyword evidence="7 8" id="KW-0472">Membrane</keyword>
<organism evidence="10 11">
    <name type="scientific">Alienimonas chondri</name>
    <dbReference type="NCBI Taxonomy" id="2681879"/>
    <lineage>
        <taxon>Bacteria</taxon>
        <taxon>Pseudomonadati</taxon>
        <taxon>Planctomycetota</taxon>
        <taxon>Planctomycetia</taxon>
        <taxon>Planctomycetales</taxon>
        <taxon>Planctomycetaceae</taxon>
        <taxon>Alienimonas</taxon>
    </lineage>
</organism>
<dbReference type="Pfam" id="PF01235">
    <property type="entry name" value="Na_Ala_symp"/>
    <property type="match status" value="1"/>
</dbReference>
<proteinExistence type="inferred from homology"/>
<dbReference type="Gene3D" id="1.20.1740.10">
    <property type="entry name" value="Amino acid/polyamine transporter I"/>
    <property type="match status" value="1"/>
</dbReference>
<evidence type="ECO:0000256" key="9">
    <source>
        <dbReference type="SAM" id="SignalP"/>
    </source>
</evidence>
<dbReference type="PRINTS" id="PR00175">
    <property type="entry name" value="NAALASMPORT"/>
</dbReference>
<keyword evidence="6 8" id="KW-1133">Transmembrane helix</keyword>
<keyword evidence="9" id="KW-0732">Signal</keyword>
<keyword evidence="5 8" id="KW-0812">Transmembrane</keyword>
<feature type="signal peptide" evidence="9">
    <location>
        <begin position="1"/>
        <end position="24"/>
    </location>
</feature>
<evidence type="ECO:0000256" key="7">
    <source>
        <dbReference type="ARBA" id="ARBA00023136"/>
    </source>
</evidence>
<sequence length="601" mass="63271">MPFKKSVIAIAVLFIVASIGVPLSAVGASQDRPDDAAEAATEPVAVQGGEEVGEDDDDVIDEDVRAEMDLAEGALPAAAEQEPSGWMQSIDDGAGYIAGKVATVLFYDLSSPFFDPQFNENGDPVLDENGRQVGAPLGLAVVVVMLVTASMFFTVYMGFINFRAFKHAILVTAGKYDDPNDPGEVSHFQALTAALSATVGLGNIAGVAVAVGMGGPGAVLWMICAGFLGMSAKFMECTLGQKYRKVRSDGKIMGGPMYYLKDGLKEMNLGPFGIFLSGLFALLCVWASTMGGNAFQVNQSLGVIGGQIDLLNPETGHPWIYGLFMTVAVGLVILGGITRIAATAAKIVPTMCGVYVAACLFILARNASEVPAAFGEIFSQALNPDAAYGGFLGVLILGFRRAAFSNEAGVGSAAIAHSAAKSEYPVREGVVALLEPFIDTVVVCTMTALVIVITGAYNNPEHAHLAAADGAALTSAAMGEQISWFPYVLSVAVVLFAFSTIISWSYYGERCWCFLFGDKTSIVYRLLFLVFVFLGSIISARNVLELGDLAILGMAVPNLIGVVLLSPGVRRDLTAYWTSYKNGEMDIQNDASRAANNPPAA</sequence>
<reference evidence="10 11" key="1">
    <citation type="journal article" date="2020" name="Syst. Appl. Microbiol.">
        <title>Alienimonas chondri sp. nov., a novel planctomycete isolated from the biofilm of the red alga Chondrus crispus.</title>
        <authorList>
            <person name="Vitorino I."/>
            <person name="Albuquerque L."/>
            <person name="Wiegand S."/>
            <person name="Kallscheuer N."/>
            <person name="da Costa M.S."/>
            <person name="Lobo-da-Cunha A."/>
            <person name="Jogler C."/>
            <person name="Lage O.M."/>
        </authorList>
    </citation>
    <scope>NUCLEOTIDE SEQUENCE [LARGE SCALE GENOMIC DNA]</scope>
    <source>
        <strain evidence="10 11">LzC2</strain>
    </source>
</reference>
<comment type="similarity">
    <text evidence="2 8">Belongs to the alanine or glycine:cation symporter (AGCS) (TC 2.A.25) family.</text>
</comment>
<dbReference type="PANTHER" id="PTHR30330:SF3">
    <property type="entry name" value="TRANSCRIPTIONAL REGULATOR, LRP FAMILY"/>
    <property type="match status" value="1"/>
</dbReference>
<dbReference type="InterPro" id="IPR001463">
    <property type="entry name" value="Na/Ala_symport"/>
</dbReference>
<feature type="transmembrane region" description="Helical" evidence="8">
    <location>
        <begin position="319"/>
        <end position="340"/>
    </location>
</feature>
<gene>
    <name evidence="10" type="ORF">LzC2_06680</name>
</gene>
<feature type="transmembrane region" description="Helical" evidence="8">
    <location>
        <begin position="437"/>
        <end position="457"/>
    </location>
</feature>
<name>A0ABX1V918_9PLAN</name>
<dbReference type="NCBIfam" id="TIGR00835">
    <property type="entry name" value="agcS"/>
    <property type="match status" value="1"/>
</dbReference>
<evidence type="ECO:0000256" key="1">
    <source>
        <dbReference type="ARBA" id="ARBA00004651"/>
    </source>
</evidence>
<comment type="subcellular location">
    <subcellularLocation>
        <location evidence="1 8">Cell membrane</location>
        <topology evidence="1 8">Multi-pass membrane protein</topology>
    </subcellularLocation>
</comment>
<evidence type="ECO:0000256" key="8">
    <source>
        <dbReference type="RuleBase" id="RU363064"/>
    </source>
</evidence>
<evidence type="ECO:0000256" key="6">
    <source>
        <dbReference type="ARBA" id="ARBA00022989"/>
    </source>
</evidence>
<keyword evidence="11" id="KW-1185">Reference proteome</keyword>
<dbReference type="EMBL" id="WTPX01000012">
    <property type="protein sequence ID" value="NNJ24610.1"/>
    <property type="molecule type" value="Genomic_DNA"/>
</dbReference>
<keyword evidence="8" id="KW-0769">Symport</keyword>
<feature type="transmembrane region" description="Helical" evidence="8">
    <location>
        <begin position="484"/>
        <end position="506"/>
    </location>
</feature>
<evidence type="ECO:0000256" key="4">
    <source>
        <dbReference type="ARBA" id="ARBA00022475"/>
    </source>
</evidence>
<feature type="transmembrane region" description="Helical" evidence="8">
    <location>
        <begin position="269"/>
        <end position="288"/>
    </location>
</feature>
<evidence type="ECO:0000256" key="2">
    <source>
        <dbReference type="ARBA" id="ARBA00009261"/>
    </source>
</evidence>
<dbReference type="PANTHER" id="PTHR30330">
    <property type="entry name" value="AGSS FAMILY TRANSPORTER, SODIUM-ALANINE"/>
    <property type="match status" value="1"/>
</dbReference>
<feature type="transmembrane region" description="Helical" evidence="8">
    <location>
        <begin position="190"/>
        <end position="212"/>
    </location>
</feature>
<feature type="transmembrane region" description="Helical" evidence="8">
    <location>
        <begin position="347"/>
        <end position="366"/>
    </location>
</feature>
<evidence type="ECO:0000313" key="11">
    <source>
        <dbReference type="Proteomes" id="UP000609651"/>
    </source>
</evidence>
<feature type="transmembrane region" description="Helical" evidence="8">
    <location>
        <begin position="386"/>
        <end position="403"/>
    </location>
</feature>
<protein>
    <recommendedName>
        <fullName evidence="12">Alanine glycine permease</fullName>
    </recommendedName>
</protein>
<evidence type="ECO:0000313" key="10">
    <source>
        <dbReference type="EMBL" id="NNJ24610.1"/>
    </source>
</evidence>
<feature type="transmembrane region" description="Helical" evidence="8">
    <location>
        <begin position="218"/>
        <end position="235"/>
    </location>
</feature>
<dbReference type="Proteomes" id="UP000609651">
    <property type="component" value="Unassembled WGS sequence"/>
</dbReference>
<evidence type="ECO:0000256" key="5">
    <source>
        <dbReference type="ARBA" id="ARBA00022692"/>
    </source>
</evidence>
<accession>A0ABX1V918</accession>
<feature type="chain" id="PRO_5046207275" description="Alanine glycine permease" evidence="9">
    <location>
        <begin position="25"/>
        <end position="601"/>
    </location>
</feature>
<keyword evidence="4 8" id="KW-1003">Cell membrane</keyword>
<evidence type="ECO:0000256" key="3">
    <source>
        <dbReference type="ARBA" id="ARBA00022448"/>
    </source>
</evidence>
<comment type="caution">
    <text evidence="10">The sequence shown here is derived from an EMBL/GenBank/DDBJ whole genome shotgun (WGS) entry which is preliminary data.</text>
</comment>
<feature type="transmembrane region" description="Helical" evidence="8">
    <location>
        <begin position="526"/>
        <end position="544"/>
    </location>
</feature>
<feature type="transmembrane region" description="Helical" evidence="8">
    <location>
        <begin position="550"/>
        <end position="569"/>
    </location>
</feature>
<evidence type="ECO:0008006" key="12">
    <source>
        <dbReference type="Google" id="ProtNLM"/>
    </source>
</evidence>
<keyword evidence="3 8" id="KW-0813">Transport</keyword>